<dbReference type="EMBL" id="CAUEEQ010007777">
    <property type="protein sequence ID" value="CAJ0931555.1"/>
    <property type="molecule type" value="Genomic_DNA"/>
</dbReference>
<comment type="caution">
    <text evidence="3">The sequence shown here is derived from an EMBL/GenBank/DDBJ whole genome shotgun (WGS) entry which is preliminary data.</text>
</comment>
<sequence length="692" mass="76802">MVPKPTDIRSDSQSVGVADNRSICYEEEQEGQKVRIFTHSRPAIYSGFPSGPLGLPAGLCLSPNVSDSDSSQEDQGGKSQSDLNRPLLAQEALVLSPQDNVCDRSLGVSSGSGTPLSRSISSSKFGDSSLNGLELERELLKERGFSNALITTLLKSRKEDKIVLKPDPAYLPKVATKFHRSQEIYLPSFYENPGSEEEKKYHTLDNQKKGSGVTKNSIARWIREAICLAYSARGVTPPEGIRAHSTRAMASSWAEKADVPIEMICLHGTAQHMENSCESTASKPLRIRSKIQNWSGWQSMSINPLFTTKKRNLSVLYSVNQVYADSSSATHQSIHSPRNDQGIFLPSKRYCSSASEFNAMEDVFGDSEDFTADDLEEIDIIASQAYTQDVGTANIDGNHVQGNAILNNRQTSTFLQPQRPAPPKRGRVALNSLTDNETPAFGILQSEHEELKQKLKVLQNDTVIKNGEIKVLRDALRQTESNLEQQRIAQAALEKEKTQMYCEKEKELLKKVRIGPADIPFEDDPAHFQKDGKVVLRPSPSLVTKVVLYYHCYEGIVLPSSLLAPVHKMECVPHILDEIQSLQSELQFKDVEMIELKTKLQNCERRIVVAQASPKSPSVTVKLESCSSPQLGKMNFPTKESFRATASLKPHMPVSPLHLSAKTDIEALNTTVKQAKVFSTSYCKHSMDRQAW</sequence>
<evidence type="ECO:0000256" key="2">
    <source>
        <dbReference type="SAM" id="MobiDB-lite"/>
    </source>
</evidence>
<dbReference type="PANTHER" id="PTHR28594">
    <property type="entry name" value="ATR-INTERACTING PROTEIN"/>
    <property type="match status" value="1"/>
</dbReference>
<evidence type="ECO:0000313" key="4">
    <source>
        <dbReference type="Proteomes" id="UP001176940"/>
    </source>
</evidence>
<dbReference type="Proteomes" id="UP001176940">
    <property type="component" value="Unassembled WGS sequence"/>
</dbReference>
<feature type="region of interest" description="Disordered" evidence="2">
    <location>
        <begin position="105"/>
        <end position="126"/>
    </location>
</feature>
<name>A0ABN9L4U9_9NEOB</name>
<keyword evidence="1" id="KW-0175">Coiled coil</keyword>
<feature type="region of interest" description="Disordered" evidence="2">
    <location>
        <begin position="59"/>
        <end position="83"/>
    </location>
</feature>
<feature type="compositionally biased region" description="Polar residues" evidence="2">
    <location>
        <begin position="107"/>
        <end position="126"/>
    </location>
</feature>
<organism evidence="3 4">
    <name type="scientific">Ranitomeya imitator</name>
    <name type="common">mimic poison frog</name>
    <dbReference type="NCBI Taxonomy" id="111125"/>
    <lineage>
        <taxon>Eukaryota</taxon>
        <taxon>Metazoa</taxon>
        <taxon>Chordata</taxon>
        <taxon>Craniata</taxon>
        <taxon>Vertebrata</taxon>
        <taxon>Euteleostomi</taxon>
        <taxon>Amphibia</taxon>
        <taxon>Batrachia</taxon>
        <taxon>Anura</taxon>
        <taxon>Neobatrachia</taxon>
        <taxon>Hyloidea</taxon>
        <taxon>Dendrobatidae</taxon>
        <taxon>Dendrobatinae</taxon>
        <taxon>Ranitomeya</taxon>
    </lineage>
</organism>
<accession>A0ABN9L4U9</accession>
<evidence type="ECO:0000313" key="3">
    <source>
        <dbReference type="EMBL" id="CAJ0931555.1"/>
    </source>
</evidence>
<gene>
    <name evidence="3" type="ORF">RIMI_LOCUS4740398</name>
</gene>
<proteinExistence type="predicted"/>
<evidence type="ECO:0000256" key="1">
    <source>
        <dbReference type="SAM" id="Coils"/>
    </source>
</evidence>
<feature type="coiled-coil region" evidence="1">
    <location>
        <begin position="579"/>
        <end position="613"/>
    </location>
</feature>
<dbReference type="InterPro" id="IPR033349">
    <property type="entry name" value="ATRIP"/>
</dbReference>
<feature type="region of interest" description="Disordered" evidence="2">
    <location>
        <begin position="1"/>
        <end position="21"/>
    </location>
</feature>
<dbReference type="PANTHER" id="PTHR28594:SF1">
    <property type="entry name" value="ATR-INTERACTING PROTEIN"/>
    <property type="match status" value="1"/>
</dbReference>
<feature type="compositionally biased region" description="Low complexity" evidence="2">
    <location>
        <begin position="66"/>
        <end position="82"/>
    </location>
</feature>
<feature type="coiled-coil region" evidence="1">
    <location>
        <begin position="441"/>
        <end position="496"/>
    </location>
</feature>
<keyword evidence="4" id="KW-1185">Reference proteome</keyword>
<protein>
    <submittedName>
        <fullName evidence="3">Uncharacterized protein</fullName>
    </submittedName>
</protein>
<reference evidence="3" key="1">
    <citation type="submission" date="2023-07" db="EMBL/GenBank/DDBJ databases">
        <authorList>
            <person name="Stuckert A."/>
        </authorList>
    </citation>
    <scope>NUCLEOTIDE SEQUENCE</scope>
</reference>
<feature type="compositionally biased region" description="Basic and acidic residues" evidence="2">
    <location>
        <begin position="1"/>
        <end position="10"/>
    </location>
</feature>